<dbReference type="InterPro" id="IPR015424">
    <property type="entry name" value="PyrdxlP-dep_Trfase"/>
</dbReference>
<evidence type="ECO:0000256" key="3">
    <source>
        <dbReference type="ARBA" id="ARBA00022898"/>
    </source>
</evidence>
<comment type="cofactor">
    <cofactor evidence="1 5">
        <name>pyridoxal 5'-phosphate</name>
        <dbReference type="ChEBI" id="CHEBI:597326"/>
    </cofactor>
</comment>
<dbReference type="NCBIfam" id="NF005871">
    <property type="entry name" value="PRK07811.1"/>
    <property type="match status" value="1"/>
</dbReference>
<evidence type="ECO:0000256" key="4">
    <source>
        <dbReference type="PIRSR" id="PIRSR001434-2"/>
    </source>
</evidence>
<name>A0A327WYJ6_LARAB</name>
<dbReference type="Pfam" id="PF01053">
    <property type="entry name" value="Cys_Met_Meta_PP"/>
    <property type="match status" value="1"/>
</dbReference>
<dbReference type="CDD" id="cd00614">
    <property type="entry name" value="CGS_like"/>
    <property type="match status" value="1"/>
</dbReference>
<dbReference type="SUPFAM" id="SSF53383">
    <property type="entry name" value="PLP-dependent transferases"/>
    <property type="match status" value="1"/>
</dbReference>
<feature type="modified residue" description="N6-(pyridoxal phosphate)lysine" evidence="4">
    <location>
        <position position="195"/>
    </location>
</feature>
<dbReference type="PANTHER" id="PTHR11808">
    <property type="entry name" value="TRANS-SULFURATION ENZYME FAMILY MEMBER"/>
    <property type="match status" value="1"/>
</dbReference>
<comment type="caution">
    <text evidence="6">The sequence shown here is derived from an EMBL/GenBank/DDBJ whole genome shotgun (WGS) entry which is preliminary data.</text>
</comment>
<dbReference type="InterPro" id="IPR000277">
    <property type="entry name" value="Cys/Met-Metab_PyrdxlP-dep_enz"/>
</dbReference>
<dbReference type="FunFam" id="3.90.1150.10:FF:000008">
    <property type="entry name" value="Cystathionine gamma-synthase"/>
    <property type="match status" value="1"/>
</dbReference>
<organism evidence="6 7">
    <name type="scientific">Larkinella arboricola</name>
    <dbReference type="NCBI Taxonomy" id="643671"/>
    <lineage>
        <taxon>Bacteria</taxon>
        <taxon>Pseudomonadati</taxon>
        <taxon>Bacteroidota</taxon>
        <taxon>Cytophagia</taxon>
        <taxon>Cytophagales</taxon>
        <taxon>Spirosomataceae</taxon>
        <taxon>Larkinella</taxon>
    </lineage>
</organism>
<dbReference type="AlphaFoldDB" id="A0A327WYJ6"/>
<reference evidence="6 7" key="1">
    <citation type="submission" date="2018-06" db="EMBL/GenBank/DDBJ databases">
        <title>Genomic Encyclopedia of Archaeal and Bacterial Type Strains, Phase II (KMG-II): from individual species to whole genera.</title>
        <authorList>
            <person name="Goeker M."/>
        </authorList>
    </citation>
    <scope>NUCLEOTIDE SEQUENCE [LARGE SCALE GENOMIC DNA]</scope>
    <source>
        <strain evidence="6 7">DSM 21851</strain>
    </source>
</reference>
<keyword evidence="7" id="KW-1185">Reference proteome</keyword>
<dbReference type="GO" id="GO:0019343">
    <property type="term" value="P:cysteine biosynthetic process via cystathionine"/>
    <property type="evidence" value="ECO:0007669"/>
    <property type="project" value="TreeGrafter"/>
</dbReference>
<dbReference type="Gene3D" id="3.90.1150.10">
    <property type="entry name" value="Aspartate Aminotransferase, domain 1"/>
    <property type="match status" value="1"/>
</dbReference>
<comment type="similarity">
    <text evidence="2 5">Belongs to the trans-sulfuration enzymes family.</text>
</comment>
<dbReference type="InterPro" id="IPR015422">
    <property type="entry name" value="PyrdxlP-dep_Trfase_small"/>
</dbReference>
<dbReference type="GO" id="GO:0019346">
    <property type="term" value="P:transsulfuration"/>
    <property type="evidence" value="ECO:0007669"/>
    <property type="project" value="InterPro"/>
</dbReference>
<dbReference type="InterPro" id="IPR015421">
    <property type="entry name" value="PyrdxlP-dep_Trfase_major"/>
</dbReference>
<dbReference type="PIRSF" id="PIRSF001434">
    <property type="entry name" value="CGS"/>
    <property type="match status" value="1"/>
</dbReference>
<dbReference type="GO" id="GO:0030170">
    <property type="term" value="F:pyridoxal phosphate binding"/>
    <property type="evidence" value="ECO:0007669"/>
    <property type="project" value="InterPro"/>
</dbReference>
<proteinExistence type="inferred from homology"/>
<dbReference type="RefSeq" id="WP_111629154.1">
    <property type="nucleotide sequence ID" value="NZ_QLMC01000003.1"/>
</dbReference>
<accession>A0A327WYJ6</accession>
<dbReference type="PANTHER" id="PTHR11808:SF15">
    <property type="entry name" value="CYSTATHIONINE GAMMA-LYASE"/>
    <property type="match status" value="1"/>
</dbReference>
<dbReference type="GO" id="GO:0004123">
    <property type="term" value="F:cystathionine gamma-lyase activity"/>
    <property type="evidence" value="ECO:0007669"/>
    <property type="project" value="TreeGrafter"/>
</dbReference>
<keyword evidence="3 4" id="KW-0663">Pyridoxal phosphate</keyword>
<dbReference type="EMBL" id="QLMC01000003">
    <property type="protein sequence ID" value="RAJ98233.1"/>
    <property type="molecule type" value="Genomic_DNA"/>
</dbReference>
<evidence type="ECO:0000313" key="6">
    <source>
        <dbReference type="EMBL" id="RAJ98233.1"/>
    </source>
</evidence>
<evidence type="ECO:0000256" key="1">
    <source>
        <dbReference type="ARBA" id="ARBA00001933"/>
    </source>
</evidence>
<evidence type="ECO:0000256" key="2">
    <source>
        <dbReference type="ARBA" id="ARBA00009077"/>
    </source>
</evidence>
<dbReference type="Gene3D" id="3.40.640.10">
    <property type="entry name" value="Type I PLP-dependent aspartate aminotransferase-like (Major domain)"/>
    <property type="match status" value="1"/>
</dbReference>
<dbReference type="GO" id="GO:0005737">
    <property type="term" value="C:cytoplasm"/>
    <property type="evidence" value="ECO:0007669"/>
    <property type="project" value="TreeGrafter"/>
</dbReference>
<dbReference type="FunFam" id="3.40.640.10:FF:000009">
    <property type="entry name" value="Cystathionine gamma-synthase homolog"/>
    <property type="match status" value="1"/>
</dbReference>
<gene>
    <name evidence="6" type="ORF">LX87_03142</name>
</gene>
<protein>
    <submittedName>
        <fullName evidence="6">Cystathionine gamma-synthase/cystathionine gamma-lyase</fullName>
    </submittedName>
</protein>
<sequence>MKFATKAIHAGVEPDPTTGAIMTPIYQTSTYVQESPGKHKGYEYARTQNPTRTVLQNNLAALENGKHGICYASGLAATDAILKLFKPGDEIIASNDLYGGTYRIMVRVFQELGLKFKFIGLENPSALESAITPATKMVWIETPTNPLLRIVDIAAIAAITKAKNTLLVVDNTFASPYLQNPLDLGADIVLHSVTKYLGGHSDTVMGAIVLNDDEITKRLEFIQNACGAVPGPQDCFLVLRGIKTLHLRMQRHCENALKIAHYLSQHPKVGKVNYPGLENHPQHELAKRQMRGFGGMVSFELQGDSLPEAVRVMESFKVFSLGESLGGVESLCTHPASMTHASIPKEEREKNGLKDTLIRLSVGVEDVEDLIQDLEQAIG</sequence>
<dbReference type="GO" id="GO:0003962">
    <property type="term" value="F:cystathionine gamma-synthase activity"/>
    <property type="evidence" value="ECO:0007669"/>
    <property type="project" value="TreeGrafter"/>
</dbReference>
<evidence type="ECO:0000313" key="7">
    <source>
        <dbReference type="Proteomes" id="UP000248790"/>
    </source>
</evidence>
<dbReference type="OrthoDB" id="9803729at2"/>
<keyword evidence="6" id="KW-0456">Lyase</keyword>
<dbReference type="Proteomes" id="UP000248790">
    <property type="component" value="Unassembled WGS sequence"/>
</dbReference>
<evidence type="ECO:0000256" key="5">
    <source>
        <dbReference type="RuleBase" id="RU362118"/>
    </source>
</evidence>